<evidence type="ECO:0000259" key="3">
    <source>
        <dbReference type="Pfam" id="PF26581"/>
    </source>
</evidence>
<dbReference type="PANTHER" id="PTHR35705:SF1">
    <property type="entry name" value="WPP DOMAIN-INTERACTING TAIL-ANCHORED PROTEIN 1"/>
    <property type="match status" value="1"/>
</dbReference>
<protein>
    <recommendedName>
        <fullName evidence="3">WIT1/2 N-terminal helical bundle domain-containing protein</fullName>
    </recommendedName>
</protein>
<keyword evidence="5" id="KW-1185">Reference proteome</keyword>
<name>A0AAD8PCB9_TARER</name>
<keyword evidence="2" id="KW-1133">Transmembrane helix</keyword>
<evidence type="ECO:0000313" key="5">
    <source>
        <dbReference type="Proteomes" id="UP001229421"/>
    </source>
</evidence>
<accession>A0AAD8PCB9</accession>
<dbReference type="EMBL" id="JAUHHV010000001">
    <property type="protein sequence ID" value="KAK1440762.1"/>
    <property type="molecule type" value="Genomic_DNA"/>
</dbReference>
<feature type="coiled-coil region" evidence="1">
    <location>
        <begin position="327"/>
        <end position="428"/>
    </location>
</feature>
<keyword evidence="2" id="KW-0812">Transmembrane</keyword>
<reference evidence="4" key="1">
    <citation type="journal article" date="2023" name="bioRxiv">
        <title>Improved chromosome-level genome assembly for marigold (Tagetes erecta).</title>
        <authorList>
            <person name="Jiang F."/>
            <person name="Yuan L."/>
            <person name="Wang S."/>
            <person name="Wang H."/>
            <person name="Xu D."/>
            <person name="Wang A."/>
            <person name="Fan W."/>
        </authorList>
    </citation>
    <scope>NUCLEOTIDE SEQUENCE</scope>
    <source>
        <strain evidence="4">WSJ</strain>
        <tissue evidence="4">Leaf</tissue>
    </source>
</reference>
<comment type="caution">
    <text evidence="4">The sequence shown here is derived from an EMBL/GenBank/DDBJ whole genome shotgun (WGS) entry which is preliminary data.</text>
</comment>
<dbReference type="InterPro" id="IPR058610">
    <property type="entry name" value="WIT1_2_N"/>
</dbReference>
<dbReference type="SUPFAM" id="SSF57997">
    <property type="entry name" value="Tropomyosin"/>
    <property type="match status" value="1"/>
</dbReference>
<keyword evidence="2" id="KW-0472">Membrane</keyword>
<keyword evidence="1" id="KW-0175">Coiled coil</keyword>
<proteinExistence type="predicted"/>
<feature type="coiled-coil region" evidence="1">
    <location>
        <begin position="70"/>
        <end position="104"/>
    </location>
</feature>
<dbReference type="AlphaFoldDB" id="A0AAD8PCB9"/>
<dbReference type="PANTHER" id="PTHR35705">
    <property type="entry name" value="WPP DOMAIN-INTERACTING TAIL-ANCHORED PROTEIN 1"/>
    <property type="match status" value="1"/>
</dbReference>
<feature type="coiled-coil region" evidence="1">
    <location>
        <begin position="230"/>
        <end position="288"/>
    </location>
</feature>
<evidence type="ECO:0000256" key="2">
    <source>
        <dbReference type="SAM" id="Phobius"/>
    </source>
</evidence>
<feature type="transmembrane region" description="Helical" evidence="2">
    <location>
        <begin position="500"/>
        <end position="517"/>
    </location>
</feature>
<evidence type="ECO:0000256" key="1">
    <source>
        <dbReference type="SAM" id="Coils"/>
    </source>
</evidence>
<dbReference type="Proteomes" id="UP001229421">
    <property type="component" value="Unassembled WGS sequence"/>
</dbReference>
<feature type="domain" description="WIT1/2 N-terminal helical bundle" evidence="3">
    <location>
        <begin position="1"/>
        <end position="106"/>
    </location>
</feature>
<evidence type="ECO:0000313" key="4">
    <source>
        <dbReference type="EMBL" id="KAK1440762.1"/>
    </source>
</evidence>
<feature type="coiled-coil region" evidence="1">
    <location>
        <begin position="160"/>
        <end position="194"/>
    </location>
</feature>
<gene>
    <name evidence="4" type="ORF">QVD17_06593</name>
</gene>
<sequence length="519" mass="59777">MVVETKESEFEAFVSDTDPDFVIKAVEYDLLSGFLYSETTILEAYVSDLQMEKDKVREFLSSRKQLGEPITGMEEKLHDSERSLEQLMELVLELKARAVNFEKNLLRLSGDKDCTEVLISSDLENEEKMTMNMKTVEQQRDVLRMLEKSLKKELDLEERVSELTQIEETLTTRIRVLEQELADVEEDAETTLEKFYETDNASELLMETCKELMSKIKMLQFNLKGSIQREAGLKNDLLKLEQRLAQEKESSKGIVEKENTIRELREQIKEAEKKVLDYEHKCQELKDACEKVVLLEKELGDTRVKLQNAEACCEASEEEKNMFLSTIKDMDNVINDMKKKVTQAEIQTDNVEDRCIFLSEANDDLKKELKFVKGKVKSLETSLHQMEEAKKASAKDINLCSEVITDLVMQMKLERERLQKQISSLKHENKILVNCLQKTDKDPAMKDNHGDKAINNDLTTENKEALSTDFEVEKTCNETVTNSTEAARDIDARQLRTKDILLVLLILIIPLIGALIYQT</sequence>
<dbReference type="Pfam" id="PF26581">
    <property type="entry name" value="WIT1_2_N"/>
    <property type="match status" value="1"/>
</dbReference>
<organism evidence="4 5">
    <name type="scientific">Tagetes erecta</name>
    <name type="common">African marigold</name>
    <dbReference type="NCBI Taxonomy" id="13708"/>
    <lineage>
        <taxon>Eukaryota</taxon>
        <taxon>Viridiplantae</taxon>
        <taxon>Streptophyta</taxon>
        <taxon>Embryophyta</taxon>
        <taxon>Tracheophyta</taxon>
        <taxon>Spermatophyta</taxon>
        <taxon>Magnoliopsida</taxon>
        <taxon>eudicotyledons</taxon>
        <taxon>Gunneridae</taxon>
        <taxon>Pentapetalae</taxon>
        <taxon>asterids</taxon>
        <taxon>campanulids</taxon>
        <taxon>Asterales</taxon>
        <taxon>Asteraceae</taxon>
        <taxon>Asteroideae</taxon>
        <taxon>Heliantheae alliance</taxon>
        <taxon>Tageteae</taxon>
        <taxon>Tagetes</taxon>
    </lineage>
</organism>
<dbReference type="InterPro" id="IPR039976">
    <property type="entry name" value="WIT1/WIT2"/>
</dbReference>